<keyword evidence="13" id="KW-1185">Reference proteome</keyword>
<dbReference type="InterPro" id="IPR001499">
    <property type="entry name" value="GPCR_STE3"/>
</dbReference>
<keyword evidence="8 12" id="KW-0675">Receptor</keyword>
<dbReference type="AlphaFoldDB" id="A0A401GYI1"/>
<evidence type="ECO:0000256" key="6">
    <source>
        <dbReference type="ARBA" id="ARBA00023040"/>
    </source>
</evidence>
<keyword evidence="7 11" id="KW-0472">Membrane</keyword>
<reference evidence="12 13" key="1">
    <citation type="journal article" date="2018" name="Sci. Rep.">
        <title>Genome sequence of the cauliflower mushroom Sparassis crispa (Hanabiratake) and its association with beneficial usage.</title>
        <authorList>
            <person name="Kiyama R."/>
            <person name="Furutani Y."/>
            <person name="Kawaguchi K."/>
            <person name="Nakanishi T."/>
        </authorList>
    </citation>
    <scope>NUCLEOTIDE SEQUENCE [LARGE SCALE GENOMIC DNA]</scope>
</reference>
<evidence type="ECO:0000313" key="13">
    <source>
        <dbReference type="Proteomes" id="UP000287166"/>
    </source>
</evidence>
<sequence>MSSLPAAAFIGAIVVLFPLPAHWRARNVATVSLIAWLFVVNIIYGVNTVVWAHSVENFVPVWCDITTKIIIGSSSALPACTLCICKHLELVASSRSVNSTHADKRRRLIFELVMCFGVPAILMALHYIVQGHRFDIVEQFGCEPATYYSLSAVFIVWFFPLLFATITMLYAAVAFHHFLRRRASFAAHLANSNSSLSANRYFRLMAMSLAEMVWGTSFTAYTLWANVSPGLEPYVSWDFVHADFSRVGQYPTIILSAEYRQQVLLLWWVLPASAYIFFLFFGIGTETIAGYRRVITWIRRTVFRQTIDPPLGSLPIPERPVHKKPASIFTSIDLSGDDQTPPSYSPPTDRKIFPSSPAKMSTWPTVIMNPTPLDDLDLPSPSAASSSLPVTPRRWSFPRSSRRWSFSGPYPSPLHPQRHPSGSVVVQVERTPRASSKSYVYPDASYPGDDAIMTTILVKSEIADMV</sequence>
<keyword evidence="9" id="KW-0807">Transducer</keyword>
<dbReference type="GO" id="GO:0005886">
    <property type="term" value="C:plasma membrane"/>
    <property type="evidence" value="ECO:0007669"/>
    <property type="project" value="TreeGrafter"/>
</dbReference>
<gene>
    <name evidence="12" type="ORF">SCP_1002910</name>
</gene>
<dbReference type="Pfam" id="PF02076">
    <property type="entry name" value="STE3"/>
    <property type="match status" value="1"/>
</dbReference>
<evidence type="ECO:0000313" key="12">
    <source>
        <dbReference type="EMBL" id="GBE87044.1"/>
    </source>
</evidence>
<dbReference type="PANTHER" id="PTHR28097">
    <property type="entry name" value="PHEROMONE A FACTOR RECEPTOR"/>
    <property type="match status" value="1"/>
</dbReference>
<proteinExistence type="inferred from homology"/>
<feature type="transmembrane region" description="Helical" evidence="11">
    <location>
        <begin position="148"/>
        <end position="173"/>
    </location>
</feature>
<feature type="compositionally biased region" description="Polar residues" evidence="10">
    <location>
        <begin position="331"/>
        <end position="342"/>
    </location>
</feature>
<dbReference type="GeneID" id="38783961"/>
<feature type="transmembrane region" description="Helical" evidence="11">
    <location>
        <begin position="265"/>
        <end position="283"/>
    </location>
</feature>
<dbReference type="InterPro" id="IPR001546">
    <property type="entry name" value="GPCR_Pheromne_A_rcpt"/>
</dbReference>
<evidence type="ECO:0000256" key="1">
    <source>
        <dbReference type="ARBA" id="ARBA00004141"/>
    </source>
</evidence>
<accession>A0A401GYI1</accession>
<evidence type="ECO:0000256" key="11">
    <source>
        <dbReference type="SAM" id="Phobius"/>
    </source>
</evidence>
<feature type="transmembrane region" description="Helical" evidence="11">
    <location>
        <begin position="6"/>
        <end position="23"/>
    </location>
</feature>
<dbReference type="PRINTS" id="PR00900">
    <property type="entry name" value="PHEROMONEAR"/>
</dbReference>
<comment type="subcellular location">
    <subcellularLocation>
        <location evidence="1">Membrane</location>
        <topology evidence="1">Multi-pass membrane protein</topology>
    </subcellularLocation>
</comment>
<dbReference type="EMBL" id="BFAD01000010">
    <property type="protein sequence ID" value="GBE87044.1"/>
    <property type="molecule type" value="Genomic_DNA"/>
</dbReference>
<evidence type="ECO:0000256" key="2">
    <source>
        <dbReference type="ARBA" id="ARBA00011085"/>
    </source>
</evidence>
<evidence type="ECO:0000256" key="10">
    <source>
        <dbReference type="SAM" id="MobiDB-lite"/>
    </source>
</evidence>
<organism evidence="12 13">
    <name type="scientific">Sparassis crispa</name>
    <dbReference type="NCBI Taxonomy" id="139825"/>
    <lineage>
        <taxon>Eukaryota</taxon>
        <taxon>Fungi</taxon>
        <taxon>Dikarya</taxon>
        <taxon>Basidiomycota</taxon>
        <taxon>Agaricomycotina</taxon>
        <taxon>Agaricomycetes</taxon>
        <taxon>Polyporales</taxon>
        <taxon>Sparassidaceae</taxon>
        <taxon>Sparassis</taxon>
    </lineage>
</organism>
<name>A0A401GYI1_9APHY</name>
<feature type="transmembrane region" description="Helical" evidence="11">
    <location>
        <begin position="30"/>
        <end position="53"/>
    </location>
</feature>
<dbReference type="CDD" id="cd14966">
    <property type="entry name" value="7tmD_STE3"/>
    <property type="match status" value="1"/>
</dbReference>
<dbReference type="Proteomes" id="UP000287166">
    <property type="component" value="Unassembled WGS sequence"/>
</dbReference>
<keyword evidence="4 11" id="KW-0812">Transmembrane</keyword>
<evidence type="ECO:0000256" key="3">
    <source>
        <dbReference type="ARBA" id="ARBA00022507"/>
    </source>
</evidence>
<keyword evidence="5 11" id="KW-1133">Transmembrane helix</keyword>
<evidence type="ECO:0000256" key="8">
    <source>
        <dbReference type="ARBA" id="ARBA00023170"/>
    </source>
</evidence>
<keyword evidence="3" id="KW-0589">Pheromone response</keyword>
<protein>
    <submittedName>
        <fullName evidence="12">Pheromone B beta 1 receptor</fullName>
    </submittedName>
</protein>
<dbReference type="PRINTS" id="PR00899">
    <property type="entry name" value="GPCRSTE3"/>
</dbReference>
<dbReference type="PANTHER" id="PTHR28097:SF1">
    <property type="entry name" value="PHEROMONE A FACTOR RECEPTOR"/>
    <property type="match status" value="1"/>
</dbReference>
<comment type="similarity">
    <text evidence="2">Belongs to the G-protein coupled receptor 4 family.</text>
</comment>
<evidence type="ECO:0000256" key="4">
    <source>
        <dbReference type="ARBA" id="ARBA00022692"/>
    </source>
</evidence>
<dbReference type="RefSeq" id="XP_027617957.1">
    <property type="nucleotide sequence ID" value="XM_027762156.1"/>
</dbReference>
<feature type="region of interest" description="Disordered" evidence="10">
    <location>
        <begin position="331"/>
        <end position="357"/>
    </location>
</feature>
<dbReference type="GO" id="GO:0004933">
    <property type="term" value="F:mating-type a-factor pheromone receptor activity"/>
    <property type="evidence" value="ECO:0007669"/>
    <property type="project" value="InterPro"/>
</dbReference>
<evidence type="ECO:0000256" key="5">
    <source>
        <dbReference type="ARBA" id="ARBA00022989"/>
    </source>
</evidence>
<dbReference type="GO" id="GO:0000750">
    <property type="term" value="P:pheromone-dependent signal transduction involved in conjugation with cellular fusion"/>
    <property type="evidence" value="ECO:0007669"/>
    <property type="project" value="TreeGrafter"/>
</dbReference>
<dbReference type="InParanoid" id="A0A401GYI1"/>
<dbReference type="OrthoDB" id="2874149at2759"/>
<keyword evidence="6" id="KW-0297">G-protein coupled receptor</keyword>
<comment type="caution">
    <text evidence="12">The sequence shown here is derived from an EMBL/GenBank/DDBJ whole genome shotgun (WGS) entry which is preliminary data.</text>
</comment>
<feature type="transmembrane region" description="Helical" evidence="11">
    <location>
        <begin position="65"/>
        <end position="88"/>
    </location>
</feature>
<dbReference type="FunCoup" id="A0A401GYI1">
    <property type="interactions" value="89"/>
</dbReference>
<evidence type="ECO:0000256" key="7">
    <source>
        <dbReference type="ARBA" id="ARBA00023136"/>
    </source>
</evidence>
<evidence type="ECO:0000256" key="9">
    <source>
        <dbReference type="ARBA" id="ARBA00023224"/>
    </source>
</evidence>
<feature type="transmembrane region" description="Helical" evidence="11">
    <location>
        <begin position="108"/>
        <end position="128"/>
    </location>
</feature>